<name>A0A0P0CF16_9BACT</name>
<protein>
    <submittedName>
        <fullName evidence="2">Uncharacterized protein</fullName>
    </submittedName>
</protein>
<feature type="transmembrane region" description="Helical" evidence="1">
    <location>
        <begin position="44"/>
        <end position="61"/>
    </location>
</feature>
<keyword evidence="3" id="KW-1185">Reference proteome</keyword>
<proteinExistence type="predicted"/>
<dbReference type="AlphaFoldDB" id="A0A0P0CF16"/>
<evidence type="ECO:0000313" key="3">
    <source>
        <dbReference type="Proteomes" id="UP000061382"/>
    </source>
</evidence>
<keyword evidence="1" id="KW-1133">Transmembrane helix</keyword>
<reference evidence="2 3" key="1">
    <citation type="submission" date="2015-08" db="EMBL/GenBank/DDBJ databases">
        <title>Complete genome sequence of Rufibacter tibetensis strain 1351t, a radiation-resistant bacterium from tibet plateau.</title>
        <authorList>
            <person name="Dai J."/>
        </authorList>
    </citation>
    <scope>NUCLEOTIDE SEQUENCE [LARGE SCALE GENOMIC DNA]</scope>
    <source>
        <strain evidence="2 3">1351</strain>
    </source>
</reference>
<dbReference type="Proteomes" id="UP000061382">
    <property type="component" value="Chromosome"/>
</dbReference>
<dbReference type="EMBL" id="CP012643">
    <property type="protein sequence ID" value="ALJ00450.1"/>
    <property type="molecule type" value="Genomic_DNA"/>
</dbReference>
<accession>A0A0P0CF16</accession>
<evidence type="ECO:0000313" key="2">
    <source>
        <dbReference type="EMBL" id="ALJ00450.1"/>
    </source>
</evidence>
<dbReference type="KEGG" id="rti:DC20_17595"/>
<dbReference type="PATRIC" id="fig|512763.3.peg.3873"/>
<organism evidence="2 3">
    <name type="scientific">Rufibacter tibetensis</name>
    <dbReference type="NCBI Taxonomy" id="512763"/>
    <lineage>
        <taxon>Bacteria</taxon>
        <taxon>Pseudomonadati</taxon>
        <taxon>Bacteroidota</taxon>
        <taxon>Cytophagia</taxon>
        <taxon>Cytophagales</taxon>
        <taxon>Hymenobacteraceae</taxon>
        <taxon>Rufibacter</taxon>
    </lineage>
</organism>
<keyword evidence="1" id="KW-0472">Membrane</keyword>
<gene>
    <name evidence="2" type="ORF">DC20_17595</name>
</gene>
<sequence length="72" mass="8367">MMQIWGADLYHTTGNPKKEQKKSCVKGNRFILKPKKILLNSKKLLLLNFASFVYLCSHTLAKRKGHNYAVRF</sequence>
<dbReference type="STRING" id="512763.DC20_17595"/>
<evidence type="ECO:0000256" key="1">
    <source>
        <dbReference type="SAM" id="Phobius"/>
    </source>
</evidence>
<keyword evidence="1" id="KW-0812">Transmembrane</keyword>